<dbReference type="Gene3D" id="3.40.50.1820">
    <property type="entry name" value="alpha/beta hydrolase"/>
    <property type="match status" value="1"/>
</dbReference>
<comment type="similarity">
    <text evidence="1 6">Belongs to the peptidase S9A family.</text>
</comment>
<dbReference type="InterPro" id="IPR023302">
    <property type="entry name" value="Pept_S9A_N"/>
</dbReference>
<dbReference type="InterPro" id="IPR002470">
    <property type="entry name" value="Peptidase_S9A"/>
</dbReference>
<dbReference type="EMBL" id="CM035407">
    <property type="protein sequence ID" value="KAH7444798.1"/>
    <property type="molecule type" value="Genomic_DNA"/>
</dbReference>
<keyword evidence="10" id="KW-1185">Reference proteome</keyword>
<dbReference type="SUPFAM" id="SSF50993">
    <property type="entry name" value="Peptidase/esterase 'gauge' domain"/>
    <property type="match status" value="1"/>
</dbReference>
<dbReference type="PANTHER" id="PTHR11757">
    <property type="entry name" value="PROTEASE FAMILY S9A OLIGOPEPTIDASE"/>
    <property type="match status" value="1"/>
</dbReference>
<feature type="domain" description="Peptidase S9 prolyl oligopeptidase catalytic" evidence="7">
    <location>
        <begin position="573"/>
        <end position="784"/>
    </location>
</feature>
<dbReference type="PRINTS" id="PR00862">
    <property type="entry name" value="PROLIGOPTASE"/>
</dbReference>
<dbReference type="Gene3D" id="2.130.10.120">
    <property type="entry name" value="Prolyl oligopeptidase, N-terminal domain"/>
    <property type="match status" value="1"/>
</dbReference>
<evidence type="ECO:0000259" key="8">
    <source>
        <dbReference type="Pfam" id="PF02897"/>
    </source>
</evidence>
<dbReference type="InterPro" id="IPR029058">
    <property type="entry name" value="AB_hydrolase_fold"/>
</dbReference>
<evidence type="ECO:0000256" key="5">
    <source>
        <dbReference type="ARBA" id="ARBA00045448"/>
    </source>
</evidence>
<dbReference type="PANTHER" id="PTHR11757:SF19">
    <property type="entry name" value="PROLYL ENDOPEPTIDASE-LIKE"/>
    <property type="match status" value="1"/>
</dbReference>
<dbReference type="AlphaFoldDB" id="A0A8T2VCJ6"/>
<reference evidence="9" key="1">
    <citation type="submission" date="2021-08" db="EMBL/GenBank/DDBJ databases">
        <title>WGS assembly of Ceratopteris richardii.</title>
        <authorList>
            <person name="Marchant D.B."/>
            <person name="Chen G."/>
            <person name="Jenkins J."/>
            <person name="Shu S."/>
            <person name="Leebens-Mack J."/>
            <person name="Grimwood J."/>
            <person name="Schmutz J."/>
            <person name="Soltis P."/>
            <person name="Soltis D."/>
            <person name="Chen Z.-H."/>
        </authorList>
    </citation>
    <scope>NUCLEOTIDE SEQUENCE</scope>
    <source>
        <strain evidence="9">Whitten #5841</strain>
        <tissue evidence="9">Leaf</tissue>
    </source>
</reference>
<dbReference type="OMA" id="LINCNSK"/>
<protein>
    <recommendedName>
        <fullName evidence="6">Prolyl endopeptidase</fullName>
        <ecNumber evidence="6">3.4.21.-</ecNumber>
    </recommendedName>
</protein>
<comment type="caution">
    <text evidence="9">The sequence shown here is derived from an EMBL/GenBank/DDBJ whole genome shotgun (WGS) entry which is preliminary data.</text>
</comment>
<accession>A0A8T2VCJ6</accession>
<name>A0A8T2VCJ6_CERRI</name>
<evidence type="ECO:0000256" key="6">
    <source>
        <dbReference type="RuleBase" id="RU368024"/>
    </source>
</evidence>
<keyword evidence="3 6" id="KW-0378">Hydrolase</keyword>
<feature type="domain" description="Peptidase S9A N-terminal" evidence="8">
    <location>
        <begin position="36"/>
        <end position="467"/>
    </location>
</feature>
<evidence type="ECO:0000256" key="1">
    <source>
        <dbReference type="ARBA" id="ARBA00005228"/>
    </source>
</evidence>
<dbReference type="SUPFAM" id="SSF53474">
    <property type="entry name" value="alpha/beta-Hydrolases"/>
    <property type="match status" value="1"/>
</dbReference>
<gene>
    <name evidence="9" type="ORF">KP509_02G092500</name>
</gene>
<dbReference type="Pfam" id="PF02897">
    <property type="entry name" value="Peptidase_S9_N"/>
    <property type="match status" value="1"/>
</dbReference>
<evidence type="ECO:0000313" key="10">
    <source>
        <dbReference type="Proteomes" id="UP000825935"/>
    </source>
</evidence>
<dbReference type="OrthoDB" id="248387at2759"/>
<dbReference type="InterPro" id="IPR051543">
    <property type="entry name" value="Serine_Peptidase_S9A"/>
</dbReference>
<evidence type="ECO:0000256" key="2">
    <source>
        <dbReference type="ARBA" id="ARBA00022670"/>
    </source>
</evidence>
<dbReference type="Proteomes" id="UP000825935">
    <property type="component" value="Chromosome 2"/>
</dbReference>
<proteinExistence type="inferred from homology"/>
<evidence type="ECO:0000259" key="7">
    <source>
        <dbReference type="Pfam" id="PF00326"/>
    </source>
</evidence>
<keyword evidence="4 6" id="KW-0720">Serine protease</keyword>
<evidence type="ECO:0000313" key="9">
    <source>
        <dbReference type="EMBL" id="KAH7444798.1"/>
    </source>
</evidence>
<dbReference type="Pfam" id="PF00326">
    <property type="entry name" value="Peptidase_S9"/>
    <property type="match status" value="1"/>
</dbReference>
<evidence type="ECO:0000256" key="4">
    <source>
        <dbReference type="ARBA" id="ARBA00022825"/>
    </source>
</evidence>
<dbReference type="EC" id="3.4.21.-" evidence="6"/>
<dbReference type="InterPro" id="IPR001375">
    <property type="entry name" value="Peptidase_S9_cat"/>
</dbReference>
<sequence length="792" mass="90278">MRSHHAKRIGSSIGIRLYQRAPKSGSRKDSNLKAPVANKEVYTRSKHGITWDDPYHWMSNARDPSVRRHLELENLYTDTIMGSTSALQAELREEMASRIVGDESSPPERWGSWLYYAKIPEGQDYPVYLRRHVDAGSVTWLQRLKSNVGRFFQVEQCNLVEQKLLDMNELVEGHGFVHLGVCKVSKDHRLLAYTLDFFGREVFTLFVKDIQTGALISKPIAKGVVSVEWARDSCSLLYTKMDKMLRPFRVFKHNLKSKGGNILVYEEKNPQFFIDVSKTKDWCFFTINSNSKTSSEVYLLDANGHNEEIKLVEHRRPGVEYFVEHQDGQLFLLTNADMSHRQGSGSNYKLFNCPINDLRFDNWKHIVLEEPDVVIYDMDIFERHLVLFERKDGLPQIRVLKLPISVDMMQRVCSDVLPLPKGVCSITPGLNQDYSSSVLRLSISSPIMPEALLDCDLSSKEFAVLQQNEVVCSLIHKAKEKRLKTEISSEQDHDAPNVCRSQACDSTENEVLDLSEMYALEHVKVASHDMVEVPLTIVYSRDLKMEGKSPALLTGYGAYGESLDMKWCADSLSLLDRGWVLAFAHVRGGGELGKAWHDSGRLLKKLNSMHDFLACGEFLVKRGFCHRDFLTARGVSAGGLLVAASIHMQAALFLAVILKVPFLDIGNTMLDENLSLTVSEYEEWGNPENKETFNYIRSYTPYDNLKKAVQYPHMLTLSSFQDTRVGYWEAAKWTARIREYTSVNTNKLTLLKTDMNSGHFTESGRYLHIEDTAFEYAFLLKMVENSTHKIAD</sequence>
<dbReference type="GO" id="GO:0004252">
    <property type="term" value="F:serine-type endopeptidase activity"/>
    <property type="evidence" value="ECO:0007669"/>
    <property type="project" value="UniProtKB-UniRule"/>
</dbReference>
<keyword evidence="2 6" id="KW-0645">Protease</keyword>
<comment type="function">
    <text evidence="5">Serine peptidase whose precise substrate specificity remains unclear. Does not cleave peptides after a arginine or lysine residue. Regulates trans-Golgi network morphology and sorting by regulating the membrane binding of the AP-1 complex. May play a role in the regulation of synaptic vesicle exocytosis.</text>
</comment>
<evidence type="ECO:0000256" key="3">
    <source>
        <dbReference type="ARBA" id="ARBA00022801"/>
    </source>
</evidence>
<organism evidence="9 10">
    <name type="scientific">Ceratopteris richardii</name>
    <name type="common">Triangle waterfern</name>
    <dbReference type="NCBI Taxonomy" id="49495"/>
    <lineage>
        <taxon>Eukaryota</taxon>
        <taxon>Viridiplantae</taxon>
        <taxon>Streptophyta</taxon>
        <taxon>Embryophyta</taxon>
        <taxon>Tracheophyta</taxon>
        <taxon>Polypodiopsida</taxon>
        <taxon>Polypodiidae</taxon>
        <taxon>Polypodiales</taxon>
        <taxon>Pteridineae</taxon>
        <taxon>Pteridaceae</taxon>
        <taxon>Parkerioideae</taxon>
        <taxon>Ceratopteris</taxon>
    </lineage>
</organism>
<dbReference type="GO" id="GO:0006508">
    <property type="term" value="P:proteolysis"/>
    <property type="evidence" value="ECO:0007669"/>
    <property type="project" value="UniProtKB-KW"/>
</dbReference>